<feature type="transmembrane region" description="Helical" evidence="4">
    <location>
        <begin position="120"/>
        <end position="141"/>
    </location>
</feature>
<feature type="transmembrane region" description="Helical" evidence="4">
    <location>
        <begin position="166"/>
        <end position="193"/>
    </location>
</feature>
<evidence type="ECO:0000259" key="5">
    <source>
        <dbReference type="SMART" id="SM00418"/>
    </source>
</evidence>
<dbReference type="InterPro" id="IPR011991">
    <property type="entry name" value="ArsR-like_HTH"/>
</dbReference>
<dbReference type="PANTHER" id="PTHR33154">
    <property type="entry name" value="TRANSCRIPTIONAL REGULATOR, ARSR FAMILY"/>
    <property type="match status" value="1"/>
</dbReference>
<dbReference type="EMBL" id="JACKXD010000004">
    <property type="protein sequence ID" value="MBB6647060.1"/>
    <property type="molecule type" value="Genomic_DNA"/>
</dbReference>
<keyword evidence="4" id="KW-0472">Membrane</keyword>
<dbReference type="GO" id="GO:0003700">
    <property type="term" value="F:DNA-binding transcription factor activity"/>
    <property type="evidence" value="ECO:0007669"/>
    <property type="project" value="InterPro"/>
</dbReference>
<evidence type="ECO:0000256" key="4">
    <source>
        <dbReference type="SAM" id="Phobius"/>
    </source>
</evidence>
<dbReference type="RefSeq" id="WP_185193434.1">
    <property type="nucleotide sequence ID" value="NZ_JACKXD010000004.1"/>
</dbReference>
<dbReference type="InterPro" id="IPR036388">
    <property type="entry name" value="WH-like_DNA-bd_sf"/>
</dbReference>
<comment type="caution">
    <text evidence="6">The sequence shown here is derived from an EMBL/GenBank/DDBJ whole genome shotgun (WGS) entry which is preliminary data.</text>
</comment>
<accession>A0A7J9SJD5</accession>
<dbReference type="SMART" id="SM00418">
    <property type="entry name" value="HTH_ARSR"/>
    <property type="match status" value="1"/>
</dbReference>
<keyword evidence="7" id="KW-1185">Reference proteome</keyword>
<feature type="domain" description="HTH arsR-type" evidence="5">
    <location>
        <begin position="30"/>
        <end position="125"/>
    </location>
</feature>
<dbReference type="InterPro" id="IPR051081">
    <property type="entry name" value="HTH_MetalResp_TranReg"/>
</dbReference>
<dbReference type="InterPro" id="IPR001845">
    <property type="entry name" value="HTH_ArsR_DNA-bd_dom"/>
</dbReference>
<sequence>MLDELTRSEEPPAIDAEPKVVTFGSEDTAVVFDALGSETSRELYRELLAEPRTASELAEAVDTSIQTVSYHLDRLQEANLIEEGATRYSDRGREMVVWVPVSRGILVTDAEERDHLRERVAAVLGLAVGAAVVSAGVRVLARRVVRPSTRLDPASLPADPSPGENLLLWALTTAGSVDLGIGLFLGGLAVLLAKWRYE</sequence>
<evidence type="ECO:0000256" key="1">
    <source>
        <dbReference type="ARBA" id="ARBA00023015"/>
    </source>
</evidence>
<evidence type="ECO:0000256" key="2">
    <source>
        <dbReference type="ARBA" id="ARBA00023125"/>
    </source>
</evidence>
<reference evidence="6 7" key="1">
    <citation type="submission" date="2020-08" db="EMBL/GenBank/DDBJ databases">
        <authorList>
            <person name="Seo M.-J."/>
        </authorList>
    </citation>
    <scope>NUCLEOTIDE SEQUENCE [LARGE SCALE GENOMIC DNA]</scope>
    <source>
        <strain evidence="6 7">MBLA0160</strain>
    </source>
</reference>
<dbReference type="Gene3D" id="1.10.10.10">
    <property type="entry name" value="Winged helix-like DNA-binding domain superfamily/Winged helix DNA-binding domain"/>
    <property type="match status" value="1"/>
</dbReference>
<evidence type="ECO:0000313" key="7">
    <source>
        <dbReference type="Proteomes" id="UP000546257"/>
    </source>
</evidence>
<keyword evidence="2" id="KW-0238">DNA-binding</keyword>
<dbReference type="CDD" id="cd00090">
    <property type="entry name" value="HTH_ARSR"/>
    <property type="match status" value="1"/>
</dbReference>
<dbReference type="PANTHER" id="PTHR33154:SF33">
    <property type="entry name" value="TRANSCRIPTIONAL REPRESSOR SDPR"/>
    <property type="match status" value="1"/>
</dbReference>
<proteinExistence type="predicted"/>
<evidence type="ECO:0000313" key="6">
    <source>
        <dbReference type="EMBL" id="MBB6647060.1"/>
    </source>
</evidence>
<dbReference type="GO" id="GO:0003677">
    <property type="term" value="F:DNA binding"/>
    <property type="evidence" value="ECO:0007669"/>
    <property type="project" value="UniProtKB-KW"/>
</dbReference>
<dbReference type="Proteomes" id="UP000546257">
    <property type="component" value="Unassembled WGS sequence"/>
</dbReference>
<dbReference type="Pfam" id="PF12840">
    <property type="entry name" value="HTH_20"/>
    <property type="match status" value="1"/>
</dbReference>
<name>A0A7J9SJD5_9EURY</name>
<organism evidence="6 7">
    <name type="scientific">Halobellus ruber</name>
    <dbReference type="NCBI Taxonomy" id="2761102"/>
    <lineage>
        <taxon>Archaea</taxon>
        <taxon>Methanobacteriati</taxon>
        <taxon>Methanobacteriota</taxon>
        <taxon>Stenosarchaea group</taxon>
        <taxon>Halobacteria</taxon>
        <taxon>Halobacteriales</taxon>
        <taxon>Haloferacaceae</taxon>
        <taxon>Halobellus</taxon>
    </lineage>
</organism>
<gene>
    <name evidence="6" type="ORF">H5V44_12320</name>
</gene>
<keyword evidence="4" id="KW-1133">Transmembrane helix</keyword>
<keyword evidence="1" id="KW-0805">Transcription regulation</keyword>
<evidence type="ECO:0000256" key="3">
    <source>
        <dbReference type="ARBA" id="ARBA00023163"/>
    </source>
</evidence>
<protein>
    <submittedName>
        <fullName evidence="6">Helix-turn-helix transcriptional regulator</fullName>
    </submittedName>
</protein>
<dbReference type="AlphaFoldDB" id="A0A7J9SJD5"/>
<keyword evidence="4" id="KW-0812">Transmembrane</keyword>
<dbReference type="InterPro" id="IPR036390">
    <property type="entry name" value="WH_DNA-bd_sf"/>
</dbReference>
<keyword evidence="3" id="KW-0804">Transcription</keyword>
<dbReference type="SUPFAM" id="SSF46785">
    <property type="entry name" value="Winged helix' DNA-binding domain"/>
    <property type="match status" value="1"/>
</dbReference>